<dbReference type="InterPro" id="IPR001930">
    <property type="entry name" value="Peptidase_M1"/>
</dbReference>
<evidence type="ECO:0000256" key="2">
    <source>
        <dbReference type="ARBA" id="ARBA00010136"/>
    </source>
</evidence>
<dbReference type="InterPro" id="IPR034016">
    <property type="entry name" value="M1_APN-typ"/>
</dbReference>
<dbReference type="GO" id="GO:0070006">
    <property type="term" value="F:metalloaminopeptidase activity"/>
    <property type="evidence" value="ECO:0007669"/>
    <property type="project" value="TreeGrafter"/>
</dbReference>
<evidence type="ECO:0000259" key="14">
    <source>
        <dbReference type="Pfam" id="PF11838"/>
    </source>
</evidence>
<dbReference type="InterPro" id="IPR024571">
    <property type="entry name" value="ERAP1-like_C_dom"/>
</dbReference>
<keyword evidence="5 10" id="KW-0479">Metal-binding</keyword>
<keyword evidence="4 12" id="KW-0645">Protease</keyword>
<comment type="catalytic activity">
    <reaction evidence="1">
        <text>Release of an N-terminal amino acid, Xaa-|-Yaa- from a peptide, amide or arylamide. Xaa is preferably Ala, but may be most amino acids including Pro (slow action). When a terminal hydrophobic residue is followed by a prolyl residue, the two may be released as an intact Xaa-Pro dipeptide.</text>
        <dbReference type="EC" id="3.4.11.2"/>
    </reaction>
</comment>
<feature type="binding site" evidence="10">
    <location>
        <position position="302"/>
    </location>
    <ligand>
        <name>Zn(2+)</name>
        <dbReference type="ChEBI" id="CHEBI:29105"/>
        <note>catalytic</note>
    </ligand>
</feature>
<feature type="active site" description="Proton acceptor" evidence="9">
    <location>
        <position position="303"/>
    </location>
</feature>
<dbReference type="GO" id="GO:0042277">
    <property type="term" value="F:peptide binding"/>
    <property type="evidence" value="ECO:0007669"/>
    <property type="project" value="TreeGrafter"/>
</dbReference>
<reference evidence="16 17" key="1">
    <citation type="journal article" date="2016" name="Nat. Commun.">
        <title>Thousands of microbial genomes shed light on interconnected biogeochemical processes in an aquifer system.</title>
        <authorList>
            <person name="Anantharaman K."/>
            <person name="Brown C.T."/>
            <person name="Hug L.A."/>
            <person name="Sharon I."/>
            <person name="Castelle C.J."/>
            <person name="Probst A.J."/>
            <person name="Thomas B.C."/>
            <person name="Singh A."/>
            <person name="Wilkins M.J."/>
            <person name="Karaoz U."/>
            <person name="Brodie E.L."/>
            <person name="Williams K.H."/>
            <person name="Hubbard S.S."/>
            <person name="Banfield J.F."/>
        </authorList>
    </citation>
    <scope>NUCLEOTIDE SEQUENCE [LARGE SCALE GENOMIC DNA]</scope>
</reference>
<evidence type="ECO:0000256" key="7">
    <source>
        <dbReference type="ARBA" id="ARBA00022833"/>
    </source>
</evidence>
<keyword evidence="7 10" id="KW-0862">Zinc</keyword>
<comment type="cofactor">
    <cofactor evidence="10 12">
        <name>Zn(2+)</name>
        <dbReference type="ChEBI" id="CHEBI:29105"/>
    </cofactor>
    <text evidence="10 12">Binds 1 zinc ion per subunit.</text>
</comment>
<dbReference type="AlphaFoldDB" id="A0A1F5WZU9"/>
<name>A0A1F5WZU9_9BACT</name>
<keyword evidence="3 12" id="KW-0031">Aminopeptidase</keyword>
<dbReference type="FunFam" id="1.10.390.10:FF:000001">
    <property type="entry name" value="Aminopeptidase"/>
    <property type="match status" value="1"/>
</dbReference>
<evidence type="ECO:0000256" key="4">
    <source>
        <dbReference type="ARBA" id="ARBA00022670"/>
    </source>
</evidence>
<comment type="similarity">
    <text evidence="2 12">Belongs to the peptidase M1 family.</text>
</comment>
<comment type="caution">
    <text evidence="16">The sequence shown here is derived from an EMBL/GenBank/DDBJ whole genome shotgun (WGS) entry which is preliminary data.</text>
</comment>
<organism evidence="16 17">
    <name type="scientific">Candidatus Giovannonibacteria bacterium RIFCSPLOWO2_01_FULL_45_34</name>
    <dbReference type="NCBI Taxonomy" id="1798351"/>
    <lineage>
        <taxon>Bacteria</taxon>
        <taxon>Candidatus Giovannoniibacteriota</taxon>
    </lineage>
</organism>
<dbReference type="Gene3D" id="2.60.40.1910">
    <property type="match status" value="1"/>
</dbReference>
<dbReference type="InterPro" id="IPR045357">
    <property type="entry name" value="Aminopeptidase_N-like_N"/>
</dbReference>
<evidence type="ECO:0000256" key="5">
    <source>
        <dbReference type="ARBA" id="ARBA00022723"/>
    </source>
</evidence>
<dbReference type="Gene3D" id="2.60.40.1730">
    <property type="entry name" value="tricorn interacting facor f3 domain"/>
    <property type="match status" value="1"/>
</dbReference>
<keyword evidence="6 12" id="KW-0378">Hydrolase</keyword>
<evidence type="ECO:0000256" key="6">
    <source>
        <dbReference type="ARBA" id="ARBA00022801"/>
    </source>
</evidence>
<dbReference type="Gene3D" id="1.25.50.20">
    <property type="match status" value="1"/>
</dbReference>
<evidence type="ECO:0000256" key="9">
    <source>
        <dbReference type="PIRSR" id="PIRSR634016-1"/>
    </source>
</evidence>
<evidence type="ECO:0000259" key="13">
    <source>
        <dbReference type="Pfam" id="PF01433"/>
    </source>
</evidence>
<dbReference type="EMBL" id="MFID01000016">
    <property type="protein sequence ID" value="OGF81164.1"/>
    <property type="molecule type" value="Genomic_DNA"/>
</dbReference>
<dbReference type="InterPro" id="IPR042097">
    <property type="entry name" value="Aminopeptidase_N-like_N_sf"/>
</dbReference>
<evidence type="ECO:0000313" key="17">
    <source>
        <dbReference type="Proteomes" id="UP000178114"/>
    </source>
</evidence>
<feature type="site" description="Transition state stabilizer" evidence="11">
    <location>
        <position position="387"/>
    </location>
</feature>
<dbReference type="GO" id="GO:0016020">
    <property type="term" value="C:membrane"/>
    <property type="evidence" value="ECO:0007669"/>
    <property type="project" value="TreeGrafter"/>
</dbReference>
<dbReference type="PANTHER" id="PTHR11533">
    <property type="entry name" value="PROTEASE M1 ZINC METALLOPROTEASE"/>
    <property type="match status" value="1"/>
</dbReference>
<dbReference type="GO" id="GO:0043171">
    <property type="term" value="P:peptide catabolic process"/>
    <property type="evidence" value="ECO:0007669"/>
    <property type="project" value="TreeGrafter"/>
</dbReference>
<dbReference type="GO" id="GO:0008270">
    <property type="term" value="F:zinc ion binding"/>
    <property type="evidence" value="ECO:0007669"/>
    <property type="project" value="UniProtKB-UniRule"/>
</dbReference>
<dbReference type="CDD" id="cd09601">
    <property type="entry name" value="M1_APN-Q_like"/>
    <property type="match status" value="1"/>
</dbReference>
<accession>A0A1F5WZU9</accession>
<evidence type="ECO:0000256" key="3">
    <source>
        <dbReference type="ARBA" id="ARBA00022438"/>
    </source>
</evidence>
<dbReference type="FunFam" id="2.60.40.1730:FF:000002">
    <property type="entry name" value="Aminopeptidase"/>
    <property type="match status" value="1"/>
</dbReference>
<keyword evidence="8 12" id="KW-0482">Metalloprotease</keyword>
<dbReference type="InterPro" id="IPR050344">
    <property type="entry name" value="Peptidase_M1_aminopeptidases"/>
</dbReference>
<dbReference type="InterPro" id="IPR014782">
    <property type="entry name" value="Peptidase_M1_dom"/>
</dbReference>
<evidence type="ECO:0000313" key="16">
    <source>
        <dbReference type="EMBL" id="OGF81164.1"/>
    </source>
</evidence>
<dbReference type="GO" id="GO:0005737">
    <property type="term" value="C:cytoplasm"/>
    <property type="evidence" value="ECO:0007669"/>
    <property type="project" value="TreeGrafter"/>
</dbReference>
<dbReference type="PRINTS" id="PR00756">
    <property type="entry name" value="ALADIPTASE"/>
</dbReference>
<evidence type="ECO:0000256" key="8">
    <source>
        <dbReference type="ARBA" id="ARBA00023049"/>
    </source>
</evidence>
<gene>
    <name evidence="16" type="ORF">A2930_01185</name>
</gene>
<dbReference type="STRING" id="1798351.A2930_01185"/>
<dbReference type="Pfam" id="PF11838">
    <property type="entry name" value="ERAP1_C"/>
    <property type="match status" value="1"/>
</dbReference>
<protein>
    <recommendedName>
        <fullName evidence="12">Aminopeptidase</fullName>
        <ecNumber evidence="12">3.4.11.-</ecNumber>
    </recommendedName>
</protein>
<evidence type="ECO:0000259" key="15">
    <source>
        <dbReference type="Pfam" id="PF17900"/>
    </source>
</evidence>
<dbReference type="SUPFAM" id="SSF63737">
    <property type="entry name" value="Leukotriene A4 hydrolase N-terminal domain"/>
    <property type="match status" value="1"/>
</dbReference>
<evidence type="ECO:0000256" key="1">
    <source>
        <dbReference type="ARBA" id="ARBA00000098"/>
    </source>
</evidence>
<sequence>MEERNPYLLPEDVVPYHYTIQLEPDLVKNTFQGIETVELDVKRRTKKITFHAAELKINVADLDGKLIDDIREDKKMETVTLVLKKALKPGKATLMLQFDGELNDKLHGFYRSTYKNAEGQEKVIASTQFESTDARRAFPCWDEPAKKATFQITLIVDENLTAISNARVVSEAPFPPVPGKKEVVFATTMKMSTYLVAFIVGDFESTEPTLVGDSPVRVLFVPGKKNLANFAQAIGAFSLAFFSKYYDIPYPGGKLDLIAIPDFASGAMENLGAITFRETAVLVDENRASRAELERVADVVSHENAHMWFGDLVTMKWWNSIWLNEAFATFMEMLAVDAWKPEWRRWDSFTFSRAVAMYVDGLKSTRPIEFPVKAPEEAAGMFDVLTYEKGASILRMLEQFLGEKVFRNGIRVYLRRHKYGNAETCDLWNAIEDSSGRPVRTLMDSWIFQPGYPLISVETKENSLVLSQSHFQYLEDGKDSERKWQVPVFFRGKTKNGKTFRDTALLKNHELTIEMSEPVDWVVVNAGGHGYYRTHYSPGLMVSLERNLMENLLPVERFSLVNDTWATTLAGLTGVSEYLSLLTRLQRDTDINVWSAIISSCRQLNRIFGKDGHPMFRWQTGRILLPAFNRLGWYPQYRESELDGELRGDLLNALGTMAEHSDSQMRAKELYAEFERNPTAADRNLIPALVAIVAHTGGEREYEKFFLNFKNARTPQEEQRYLFALADFRSPDLIKRTLEMTVSGEVRTQNAPYLMRSLLLNVSEPEMVWSFMKSHWEEMCKKYPDNSISRMCEGITALIKPELEEDIKEFFAKNPVKQGKKQISQHLEKLRIAVLCKERWNQKS</sequence>
<dbReference type="GO" id="GO:0006508">
    <property type="term" value="P:proteolysis"/>
    <property type="evidence" value="ECO:0007669"/>
    <property type="project" value="UniProtKB-KW"/>
</dbReference>
<dbReference type="Pfam" id="PF01433">
    <property type="entry name" value="Peptidase_M1"/>
    <property type="match status" value="1"/>
</dbReference>
<evidence type="ECO:0000256" key="12">
    <source>
        <dbReference type="RuleBase" id="RU364040"/>
    </source>
</evidence>
<dbReference type="InterPro" id="IPR027268">
    <property type="entry name" value="Peptidase_M4/M1_CTD_sf"/>
</dbReference>
<dbReference type="PANTHER" id="PTHR11533:SF174">
    <property type="entry name" value="PUROMYCIN-SENSITIVE AMINOPEPTIDASE-RELATED"/>
    <property type="match status" value="1"/>
</dbReference>
<feature type="domain" description="ERAP1-like C-terminal" evidence="14">
    <location>
        <begin position="521"/>
        <end position="831"/>
    </location>
</feature>
<feature type="binding site" evidence="10">
    <location>
        <position position="325"/>
    </location>
    <ligand>
        <name>Zn(2+)</name>
        <dbReference type="ChEBI" id="CHEBI:29105"/>
        <note>catalytic</note>
    </ligand>
</feature>
<dbReference type="GO" id="GO:0016285">
    <property type="term" value="F:alanyl aminopeptidase activity"/>
    <property type="evidence" value="ECO:0007669"/>
    <property type="project" value="UniProtKB-EC"/>
</dbReference>
<proteinExistence type="inferred from homology"/>
<feature type="domain" description="Aminopeptidase N-like N-terminal" evidence="15">
    <location>
        <begin position="14"/>
        <end position="195"/>
    </location>
</feature>
<dbReference type="Pfam" id="PF17900">
    <property type="entry name" value="Peptidase_M1_N"/>
    <property type="match status" value="1"/>
</dbReference>
<evidence type="ECO:0000256" key="11">
    <source>
        <dbReference type="PIRSR" id="PIRSR634016-4"/>
    </source>
</evidence>
<dbReference type="Proteomes" id="UP000178114">
    <property type="component" value="Unassembled WGS sequence"/>
</dbReference>
<dbReference type="Gene3D" id="1.10.390.10">
    <property type="entry name" value="Neutral Protease Domain 2"/>
    <property type="match status" value="1"/>
</dbReference>
<feature type="domain" description="Peptidase M1 membrane alanine aminopeptidase" evidence="13">
    <location>
        <begin position="238"/>
        <end position="446"/>
    </location>
</feature>
<dbReference type="SUPFAM" id="SSF55486">
    <property type="entry name" value="Metalloproteases ('zincins'), catalytic domain"/>
    <property type="match status" value="1"/>
</dbReference>
<dbReference type="EC" id="3.4.11.-" evidence="12"/>
<feature type="binding site" evidence="10">
    <location>
        <position position="306"/>
    </location>
    <ligand>
        <name>Zn(2+)</name>
        <dbReference type="ChEBI" id="CHEBI:29105"/>
        <note>catalytic</note>
    </ligand>
</feature>
<evidence type="ECO:0000256" key="10">
    <source>
        <dbReference type="PIRSR" id="PIRSR634016-3"/>
    </source>
</evidence>
<dbReference type="GO" id="GO:0005615">
    <property type="term" value="C:extracellular space"/>
    <property type="evidence" value="ECO:0007669"/>
    <property type="project" value="TreeGrafter"/>
</dbReference>